<dbReference type="Proteomes" id="UP001195769">
    <property type="component" value="Unassembled WGS sequence"/>
</dbReference>
<keyword evidence="7" id="KW-0539">Nucleus</keyword>
<gene>
    <name evidence="13" type="ORF">F5891DRAFT_556388</name>
</gene>
<dbReference type="GO" id="GO:0046872">
    <property type="term" value="F:metal ion binding"/>
    <property type="evidence" value="ECO:0007669"/>
    <property type="project" value="UniProtKB-KW"/>
</dbReference>
<evidence type="ECO:0000313" key="14">
    <source>
        <dbReference type="Proteomes" id="UP001195769"/>
    </source>
</evidence>
<evidence type="ECO:0000256" key="4">
    <source>
        <dbReference type="ARBA" id="ARBA00022801"/>
    </source>
</evidence>
<evidence type="ECO:0000256" key="1">
    <source>
        <dbReference type="ARBA" id="ARBA00004123"/>
    </source>
</evidence>
<keyword evidence="3" id="KW-0479">Metal-binding</keyword>
<comment type="subcellular location">
    <subcellularLocation>
        <location evidence="1">Nucleus</location>
    </subcellularLocation>
</comment>
<dbReference type="GO" id="GO:0006139">
    <property type="term" value="P:nucleobase-containing compound metabolic process"/>
    <property type="evidence" value="ECO:0007669"/>
    <property type="project" value="InterPro"/>
</dbReference>
<dbReference type="RefSeq" id="XP_041231802.1">
    <property type="nucleotide sequence ID" value="XM_041372244.1"/>
</dbReference>
<protein>
    <recommendedName>
        <fullName evidence="8">3'-5' exonuclease</fullName>
    </recommendedName>
    <alternativeName>
        <fullName evidence="9">Werner Syndrome-like exonuclease</fullName>
    </alternativeName>
</protein>
<keyword evidence="4" id="KW-0378">Hydrolase</keyword>
<dbReference type="PANTHER" id="PTHR13620">
    <property type="entry name" value="3-5 EXONUCLEASE"/>
    <property type="match status" value="1"/>
</dbReference>
<evidence type="ECO:0000256" key="7">
    <source>
        <dbReference type="ARBA" id="ARBA00023242"/>
    </source>
</evidence>
<proteinExistence type="predicted"/>
<evidence type="ECO:0000256" key="3">
    <source>
        <dbReference type="ARBA" id="ARBA00022723"/>
    </source>
</evidence>
<evidence type="ECO:0000256" key="8">
    <source>
        <dbReference type="ARBA" id="ARBA00040531"/>
    </source>
</evidence>
<keyword evidence="14" id="KW-1185">Reference proteome</keyword>
<dbReference type="InterPro" id="IPR012337">
    <property type="entry name" value="RNaseH-like_sf"/>
</dbReference>
<keyword evidence="2" id="KW-0540">Nuclease</keyword>
<dbReference type="EMBL" id="JABBWK010000005">
    <property type="protein sequence ID" value="KAG1906227.1"/>
    <property type="molecule type" value="Genomic_DNA"/>
</dbReference>
<sequence length="1148" mass="128136">MNPTQLPPTEKRKRGRPKGSKNGPNAGTVGCPVGRPRKDGISRNTPASLHSTSQAAEAGSHHSDTRQPVEPRTHDLELSTSTSPSPSGRESSHADSDQSLRAPTSTSVIHDIFDGESDIEPVRVVPQPSTAPASSGARNLETRSVIDDSDQAASCNNSPKQSNNQLLCDYNDDDNDNDNFFFGADAELECMIDEFSAIGDDNNNIIQDVPTTAAPDSSLPEHASSANGTKTKVPRATMPTWLADEYADACTRLDSDIAKTGRPVCYESGQFTMTAPPLVFSRVVPFEIEPRDFYRPRFFVWLPHLFQRIPCPNCKDANRRSKRGQPVMLRVLGWPQQPRRVVDLEHLVFIIGHRYYCGHEECKKTFQSWSPTILQAIPPPLAALFPFHLTYRSGLTDRLVGVLRASFQRGIGPSPFAKNIRMMHIRHYEQLHVQYLETVRQRMQASASGLLPPHQPFPRWNDPSGYAGYVPTHRFFRCFYNSLIERHAAEMDQHMAMQSAETLSHDHSFKVTGILGKVNGVATFGALHTACNDYGECRKMTLTPTKGHDDCMPALAEIPVTLAKYGHAPVKILFTDNVRGDKSALERAFPSLLYSVNPVPSLGLEDLVVPDGWHVCRLGTTYQINNRMNCLMDELQVDAEKELHVAFDLEWPVDRETGIYGRVSLVSLAYDKAIYLIPISQYVQDNGFLKLPSSLLVVLRSKRVRKIGVQVKADLTHLYKDCGFADSTNEQPFIGALELGSMAKDRNVTDHMRISLADLTALVLHRNLPKDASIRVSTKWDDPVLSPEQEKYAALDVYAASAIFESFSAIPSCGPVTLSMPVSTQVQLMSRNGGLAVAYGHIARHQPKQLDGVNVSKTRIVITVTSILVPAYLVRADLRPNHQETPISNLATKSPFPLLCYQRDLRTCTRTSETTLQNSTTILPSSPYEPHDSPYLQVDEIEDSEPTTDLDVGEWLSHDRDSGVPEQLASDAEKDLHGLSQIESLAELVSHNVTIESNEVRSRVLGDIWHLMDQFKISIHHGLRRPFSRALRDAIFLPDPVDLAAVEEVLKKRNTCFRQMVLTNSDWVWQRIKRLVPPPEILAPRVTEVLQTYGPLKDAVTGQPLFNDASWEKARLVIENIKLGYYSDPPGHHFYTLQRTDKLGLNIY</sequence>
<dbReference type="InterPro" id="IPR036397">
    <property type="entry name" value="RNaseH_sf"/>
</dbReference>
<evidence type="ECO:0000259" key="11">
    <source>
        <dbReference type="Pfam" id="PF01612"/>
    </source>
</evidence>
<feature type="region of interest" description="Disordered" evidence="10">
    <location>
        <begin position="118"/>
        <end position="140"/>
    </location>
</feature>
<evidence type="ECO:0000256" key="5">
    <source>
        <dbReference type="ARBA" id="ARBA00022839"/>
    </source>
</evidence>
<evidence type="ECO:0000256" key="10">
    <source>
        <dbReference type="SAM" id="MobiDB-lite"/>
    </source>
</evidence>
<dbReference type="CDD" id="cd06141">
    <property type="entry name" value="WRN_exo"/>
    <property type="match status" value="1"/>
</dbReference>
<dbReference type="InterPro" id="IPR002562">
    <property type="entry name" value="3'-5'_exonuclease_dom"/>
</dbReference>
<feature type="domain" description="DUF6729" evidence="12">
    <location>
        <begin position="289"/>
        <end position="454"/>
    </location>
</feature>
<feature type="region of interest" description="Disordered" evidence="10">
    <location>
        <begin position="1"/>
        <end position="103"/>
    </location>
</feature>
<name>A0AAD4EHL1_9AGAM</name>
<dbReference type="Gene3D" id="3.30.420.10">
    <property type="entry name" value="Ribonuclease H-like superfamily/Ribonuclease H"/>
    <property type="match status" value="1"/>
</dbReference>
<feature type="region of interest" description="Disordered" evidence="10">
    <location>
        <begin position="211"/>
        <end position="232"/>
    </location>
</feature>
<keyword evidence="5" id="KW-0269">Exonuclease</keyword>
<dbReference type="AlphaFoldDB" id="A0AAD4EHL1"/>
<accession>A0AAD4EHL1</accession>
<evidence type="ECO:0000256" key="2">
    <source>
        <dbReference type="ARBA" id="ARBA00022722"/>
    </source>
</evidence>
<keyword evidence="6" id="KW-0460">Magnesium</keyword>
<dbReference type="InterPro" id="IPR051132">
    <property type="entry name" value="3-5_Exonuclease_domain"/>
</dbReference>
<feature type="domain" description="3'-5' exonuclease" evidence="11">
    <location>
        <begin position="640"/>
        <end position="807"/>
    </location>
</feature>
<evidence type="ECO:0000259" key="12">
    <source>
        <dbReference type="Pfam" id="PF20499"/>
    </source>
</evidence>
<dbReference type="Pfam" id="PF20499">
    <property type="entry name" value="DUF6729"/>
    <property type="match status" value="1"/>
</dbReference>
<dbReference type="PANTHER" id="PTHR13620:SF109">
    <property type="entry name" value="3'-5' EXONUCLEASE"/>
    <property type="match status" value="1"/>
</dbReference>
<dbReference type="GO" id="GO:0008408">
    <property type="term" value="F:3'-5' exonuclease activity"/>
    <property type="evidence" value="ECO:0007669"/>
    <property type="project" value="InterPro"/>
</dbReference>
<feature type="compositionally biased region" description="Low complexity" evidence="10">
    <location>
        <begin position="78"/>
        <end position="89"/>
    </location>
</feature>
<evidence type="ECO:0000313" key="13">
    <source>
        <dbReference type="EMBL" id="KAG1906227.1"/>
    </source>
</evidence>
<feature type="compositionally biased region" description="Polar residues" evidence="10">
    <location>
        <begin position="42"/>
        <end position="55"/>
    </location>
</feature>
<dbReference type="GO" id="GO:0003676">
    <property type="term" value="F:nucleic acid binding"/>
    <property type="evidence" value="ECO:0007669"/>
    <property type="project" value="InterPro"/>
</dbReference>
<evidence type="ECO:0000256" key="6">
    <source>
        <dbReference type="ARBA" id="ARBA00022842"/>
    </source>
</evidence>
<dbReference type="GO" id="GO:0005634">
    <property type="term" value="C:nucleus"/>
    <property type="evidence" value="ECO:0007669"/>
    <property type="project" value="UniProtKB-SubCell"/>
</dbReference>
<feature type="compositionally biased region" description="Polar residues" evidence="10">
    <location>
        <begin position="127"/>
        <end position="137"/>
    </location>
</feature>
<dbReference type="SUPFAM" id="SSF53098">
    <property type="entry name" value="Ribonuclease H-like"/>
    <property type="match status" value="1"/>
</dbReference>
<dbReference type="InterPro" id="IPR046616">
    <property type="entry name" value="DUF6729"/>
</dbReference>
<reference evidence="13" key="1">
    <citation type="journal article" date="2020" name="New Phytol.">
        <title>Comparative genomics reveals dynamic genome evolution in host specialist ectomycorrhizal fungi.</title>
        <authorList>
            <person name="Lofgren L.A."/>
            <person name="Nguyen N.H."/>
            <person name="Vilgalys R."/>
            <person name="Ruytinx J."/>
            <person name="Liao H.L."/>
            <person name="Branco S."/>
            <person name="Kuo A."/>
            <person name="LaButti K."/>
            <person name="Lipzen A."/>
            <person name="Andreopoulos W."/>
            <person name="Pangilinan J."/>
            <person name="Riley R."/>
            <person name="Hundley H."/>
            <person name="Na H."/>
            <person name="Barry K."/>
            <person name="Grigoriev I.V."/>
            <person name="Stajich J.E."/>
            <person name="Kennedy P.G."/>
        </authorList>
    </citation>
    <scope>NUCLEOTIDE SEQUENCE</scope>
    <source>
        <strain evidence="13">FC203</strain>
    </source>
</reference>
<feature type="compositionally biased region" description="Basic and acidic residues" evidence="10">
    <location>
        <begin position="59"/>
        <end position="77"/>
    </location>
</feature>
<dbReference type="GeneID" id="64666542"/>
<evidence type="ECO:0000256" key="9">
    <source>
        <dbReference type="ARBA" id="ARBA00042761"/>
    </source>
</evidence>
<organism evidence="13 14">
    <name type="scientific">Suillus fuscotomentosus</name>
    <dbReference type="NCBI Taxonomy" id="1912939"/>
    <lineage>
        <taxon>Eukaryota</taxon>
        <taxon>Fungi</taxon>
        <taxon>Dikarya</taxon>
        <taxon>Basidiomycota</taxon>
        <taxon>Agaricomycotina</taxon>
        <taxon>Agaricomycetes</taxon>
        <taxon>Agaricomycetidae</taxon>
        <taxon>Boletales</taxon>
        <taxon>Suillineae</taxon>
        <taxon>Suillaceae</taxon>
        <taxon>Suillus</taxon>
    </lineage>
</organism>
<comment type="caution">
    <text evidence="13">The sequence shown here is derived from an EMBL/GenBank/DDBJ whole genome shotgun (WGS) entry which is preliminary data.</text>
</comment>
<dbReference type="Pfam" id="PF01612">
    <property type="entry name" value="DNA_pol_A_exo1"/>
    <property type="match status" value="1"/>
</dbReference>